<dbReference type="SUPFAM" id="SSF56059">
    <property type="entry name" value="Glutathione synthetase ATP-binding domain-like"/>
    <property type="match status" value="1"/>
</dbReference>
<comment type="caution">
    <text evidence="7">The sequence shown here is derived from an EMBL/GenBank/DDBJ whole genome shotgun (WGS) entry which is preliminary data.</text>
</comment>
<evidence type="ECO:0000256" key="2">
    <source>
        <dbReference type="ARBA" id="ARBA00022741"/>
    </source>
</evidence>
<dbReference type="PROSITE" id="PS50975">
    <property type="entry name" value="ATP_GRASP"/>
    <property type="match status" value="1"/>
</dbReference>
<dbReference type="PANTHER" id="PTHR43585">
    <property type="entry name" value="FUMIPYRROLE BIOSYNTHESIS PROTEIN C"/>
    <property type="match status" value="1"/>
</dbReference>
<dbReference type="InterPro" id="IPR040570">
    <property type="entry name" value="LAL_C2"/>
</dbReference>
<keyword evidence="8" id="KW-1185">Reference proteome</keyword>
<keyword evidence="2 4" id="KW-0547">Nucleotide-binding</keyword>
<dbReference type="InterPro" id="IPR011761">
    <property type="entry name" value="ATP-grasp"/>
</dbReference>
<evidence type="ECO:0000256" key="5">
    <source>
        <dbReference type="SAM" id="MobiDB-lite"/>
    </source>
</evidence>
<organism evidence="7 8">
    <name type="scientific">Streptomyces badius</name>
    <dbReference type="NCBI Taxonomy" id="1941"/>
    <lineage>
        <taxon>Bacteria</taxon>
        <taxon>Bacillati</taxon>
        <taxon>Actinomycetota</taxon>
        <taxon>Actinomycetes</taxon>
        <taxon>Kitasatosporales</taxon>
        <taxon>Streptomycetaceae</taxon>
        <taxon>Streptomyces</taxon>
    </lineage>
</organism>
<feature type="domain" description="ATP-grasp" evidence="6">
    <location>
        <begin position="119"/>
        <end position="307"/>
    </location>
</feature>
<dbReference type="PANTHER" id="PTHR43585:SF2">
    <property type="entry name" value="ATP-GRASP ENZYME FSQD"/>
    <property type="match status" value="1"/>
</dbReference>
<evidence type="ECO:0000256" key="3">
    <source>
        <dbReference type="ARBA" id="ARBA00022840"/>
    </source>
</evidence>
<name>A0ABQ2TTD3_STRBA</name>
<keyword evidence="3 4" id="KW-0067">ATP-binding</keyword>
<evidence type="ECO:0000313" key="8">
    <source>
        <dbReference type="Proteomes" id="UP000659767"/>
    </source>
</evidence>
<dbReference type="InterPro" id="IPR052032">
    <property type="entry name" value="ATP-dep_AA_Ligase"/>
</dbReference>
<dbReference type="Gene3D" id="3.30.470.20">
    <property type="entry name" value="ATP-grasp fold, B domain"/>
    <property type="match status" value="1"/>
</dbReference>
<dbReference type="Proteomes" id="UP000659767">
    <property type="component" value="Unassembled WGS sequence"/>
</dbReference>
<dbReference type="EMBL" id="BMSZ01000030">
    <property type="protein sequence ID" value="GGS82189.1"/>
    <property type="molecule type" value="Genomic_DNA"/>
</dbReference>
<dbReference type="RefSeq" id="WP_199889824.1">
    <property type="nucleotide sequence ID" value="NZ_BMSZ01000030.1"/>
</dbReference>
<dbReference type="GO" id="GO:0016829">
    <property type="term" value="F:lyase activity"/>
    <property type="evidence" value="ECO:0007669"/>
    <property type="project" value="UniProtKB-KW"/>
</dbReference>
<accession>A0ABQ2TTD3</accession>
<feature type="region of interest" description="Disordered" evidence="5">
    <location>
        <begin position="402"/>
        <end position="427"/>
    </location>
</feature>
<evidence type="ECO:0000256" key="4">
    <source>
        <dbReference type="PROSITE-ProRule" id="PRU00409"/>
    </source>
</evidence>
<proteinExistence type="predicted"/>
<evidence type="ECO:0000313" key="7">
    <source>
        <dbReference type="EMBL" id="GGS82189.1"/>
    </source>
</evidence>
<sequence length="427" mass="45071">MSAHAADELLLIGVGLMGRPYVEAARRLGLRVRAVEAESRADEVRDLVDELEVCQGRYGELDELWAEAAYAAVRRRRPAGVLAFTESHVLAAALVQERFGLPGPSLEAAVISRNKALQRGRFPEHGIGQPAYHLTSALAEAGEWAAERFPVVVKPLSSAGSAGVELVPDGAAFHDAARRRAAETPLLVEVCAQGPEYSWEALVRDGEVWAANVTAKDTTGPPDFVEVTHRVAAQLPPEQSARVDALGRAVVDAIGMRTGVVHLEFRLTASGPAVMEVAVRTPGDHLLDLCSLAYGVDWFEMAVRLAVGLPLPTPPRGPVRYAASHFLVPDPGAVVAVEGLDEVRAHPAVLRAEVGVAPGDVLGTASSSAQRAGYVLLVADSPEELEAALAHVRKALSVITVPDNAPGATPSPAEEADEAPTPLSPQE</sequence>
<dbReference type="Pfam" id="PF13535">
    <property type="entry name" value="ATP-grasp_4"/>
    <property type="match status" value="1"/>
</dbReference>
<evidence type="ECO:0000259" key="6">
    <source>
        <dbReference type="PROSITE" id="PS50975"/>
    </source>
</evidence>
<gene>
    <name evidence="7" type="ORF">GCM10010253_66020</name>
</gene>
<reference evidence="8" key="1">
    <citation type="journal article" date="2019" name="Int. J. Syst. Evol. Microbiol.">
        <title>The Global Catalogue of Microorganisms (GCM) 10K type strain sequencing project: providing services to taxonomists for standard genome sequencing and annotation.</title>
        <authorList>
            <consortium name="The Broad Institute Genomics Platform"/>
            <consortium name="The Broad Institute Genome Sequencing Center for Infectious Disease"/>
            <person name="Wu L."/>
            <person name="Ma J."/>
        </authorList>
    </citation>
    <scope>NUCLEOTIDE SEQUENCE [LARGE SCALE GENOMIC DNA]</scope>
    <source>
        <strain evidence="8">JCM 4350</strain>
    </source>
</reference>
<protein>
    <submittedName>
        <fullName evidence="7">Argininosuccinate lyase</fullName>
    </submittedName>
</protein>
<keyword evidence="1" id="KW-0436">Ligase</keyword>
<dbReference type="Pfam" id="PF18603">
    <property type="entry name" value="LAL_C2"/>
    <property type="match status" value="1"/>
</dbReference>
<keyword evidence="7" id="KW-0456">Lyase</keyword>
<dbReference type="Gene3D" id="3.40.50.20">
    <property type="match status" value="1"/>
</dbReference>
<evidence type="ECO:0000256" key="1">
    <source>
        <dbReference type="ARBA" id="ARBA00022598"/>
    </source>
</evidence>